<dbReference type="InterPro" id="IPR011990">
    <property type="entry name" value="TPR-like_helical_dom_sf"/>
</dbReference>
<sequence>MNKAIAVTCTEAVLTEQAVKLFVEQCEWVGARLLLNCLCMGGDNDKAMMLSEVMSTSNVEHTQFVCGELIGAYCQAGNLRKARL</sequence>
<proteinExistence type="predicted"/>
<gene>
    <name evidence="1" type="ORF">V6N12_071119</name>
</gene>
<organism evidence="1 2">
    <name type="scientific">Hibiscus sabdariffa</name>
    <name type="common">roselle</name>
    <dbReference type="NCBI Taxonomy" id="183260"/>
    <lineage>
        <taxon>Eukaryota</taxon>
        <taxon>Viridiplantae</taxon>
        <taxon>Streptophyta</taxon>
        <taxon>Embryophyta</taxon>
        <taxon>Tracheophyta</taxon>
        <taxon>Spermatophyta</taxon>
        <taxon>Magnoliopsida</taxon>
        <taxon>eudicotyledons</taxon>
        <taxon>Gunneridae</taxon>
        <taxon>Pentapetalae</taxon>
        <taxon>rosids</taxon>
        <taxon>malvids</taxon>
        <taxon>Malvales</taxon>
        <taxon>Malvaceae</taxon>
        <taxon>Malvoideae</taxon>
        <taxon>Hibiscus</taxon>
    </lineage>
</organism>
<reference evidence="1 2" key="1">
    <citation type="journal article" date="2024" name="G3 (Bethesda)">
        <title>Genome assembly of Hibiscus sabdariffa L. provides insights into metabolisms of medicinal natural products.</title>
        <authorList>
            <person name="Kim T."/>
        </authorList>
    </citation>
    <scope>NUCLEOTIDE SEQUENCE [LARGE SCALE GENOMIC DNA]</scope>
    <source>
        <strain evidence="1">TK-2024</strain>
        <tissue evidence="1">Old leaves</tissue>
    </source>
</reference>
<evidence type="ECO:0000313" key="1">
    <source>
        <dbReference type="EMBL" id="KAK8580868.1"/>
    </source>
</evidence>
<protein>
    <recommendedName>
        <fullName evidence="3">Pentatricopeptide repeat-containing protein</fullName>
    </recommendedName>
</protein>
<accession>A0ABR2FIZ9</accession>
<dbReference type="EMBL" id="JBBPBM010000006">
    <property type="protein sequence ID" value="KAK8580868.1"/>
    <property type="molecule type" value="Genomic_DNA"/>
</dbReference>
<comment type="caution">
    <text evidence="1">The sequence shown here is derived from an EMBL/GenBank/DDBJ whole genome shotgun (WGS) entry which is preliminary data.</text>
</comment>
<dbReference type="Gene3D" id="1.25.40.10">
    <property type="entry name" value="Tetratricopeptide repeat domain"/>
    <property type="match status" value="1"/>
</dbReference>
<keyword evidence="2" id="KW-1185">Reference proteome</keyword>
<dbReference type="Proteomes" id="UP001472677">
    <property type="component" value="Unassembled WGS sequence"/>
</dbReference>
<name>A0ABR2FIZ9_9ROSI</name>
<evidence type="ECO:0008006" key="3">
    <source>
        <dbReference type="Google" id="ProtNLM"/>
    </source>
</evidence>
<evidence type="ECO:0000313" key="2">
    <source>
        <dbReference type="Proteomes" id="UP001472677"/>
    </source>
</evidence>